<organism evidence="3 4">
    <name type="scientific">Microbacterium pygmaeum</name>
    <dbReference type="NCBI Taxonomy" id="370764"/>
    <lineage>
        <taxon>Bacteria</taxon>
        <taxon>Bacillati</taxon>
        <taxon>Actinomycetota</taxon>
        <taxon>Actinomycetes</taxon>
        <taxon>Micrococcales</taxon>
        <taxon>Microbacteriaceae</taxon>
        <taxon>Microbacterium</taxon>
    </lineage>
</organism>
<dbReference type="InterPro" id="IPR018674">
    <property type="entry name" value="DUF2142_membrane"/>
</dbReference>
<protein>
    <submittedName>
        <fullName evidence="3">Predicted membrane protein</fullName>
    </submittedName>
</protein>
<proteinExistence type="predicted"/>
<sequence length="536" mass="56152">MTTRKTAVGHRIAWIAVPFLLLLTLVAWAFASPLGASPDDDFHMPSIWCGLGEKPGMCELTDDPLTRVVPASLTNASCFAFHPDQSADCWDPSLVSLVETERLNTGQYPAVFYATMGLFASNDVQTSVLLMRIFNSALAVGVITAVFWALPRRLRAVPVAAALGASVPLGLFIIPSVNPSSWAFLSAVTVFASLLGAVESTGRRRWVLSALALAGALIGAGARADAAAYTVLAILVVAVMGARLQRRLLIPAVTAVLICVLSLVLYLSASQGGALISGLPGITEPLTVGDLVANLLNIPSLWSGALGGWSLGWLDTPLPSVVEFFSLVVAGGVIFVGTRSVSLRRWLAIGIAGGALWLVPFVLLARSNAVVGEQIQPRYILPLLVLFLAAVSAADGGWRWWRGPRLAIAAALLAVAGSVALHTNIRRYTTGLDDMAIDPGYQSEWWWTNIPPAGVVWVVGSISFAGALALLCFVSWRAGVTAGARDAGGADISSDDSVERGRGGSPTPPTENLRSGTGGAASRNPPAKPPSDPLQV</sequence>
<feature type="transmembrane region" description="Helical" evidence="2">
    <location>
        <begin position="157"/>
        <end position="174"/>
    </location>
</feature>
<feature type="transmembrane region" description="Helical" evidence="2">
    <location>
        <begin position="318"/>
        <end position="337"/>
    </location>
</feature>
<dbReference type="Proteomes" id="UP000199009">
    <property type="component" value="Chromosome I"/>
</dbReference>
<feature type="compositionally biased region" description="Pro residues" evidence="1">
    <location>
        <begin position="526"/>
        <end position="536"/>
    </location>
</feature>
<dbReference type="EMBL" id="LT629692">
    <property type="protein sequence ID" value="SDH48484.1"/>
    <property type="molecule type" value="Genomic_DNA"/>
</dbReference>
<feature type="transmembrane region" description="Helical" evidence="2">
    <location>
        <begin position="455"/>
        <end position="476"/>
    </location>
</feature>
<dbReference type="AlphaFoldDB" id="A0A1G8CT35"/>
<dbReference type="Pfam" id="PF09913">
    <property type="entry name" value="DUF2142"/>
    <property type="match status" value="1"/>
</dbReference>
<dbReference type="OrthoDB" id="3266966at2"/>
<dbReference type="RefSeq" id="WP_091492159.1">
    <property type="nucleotide sequence ID" value="NZ_LT629692.1"/>
</dbReference>
<evidence type="ECO:0000313" key="3">
    <source>
        <dbReference type="EMBL" id="SDH48484.1"/>
    </source>
</evidence>
<feature type="transmembrane region" description="Helical" evidence="2">
    <location>
        <begin position="180"/>
        <end position="198"/>
    </location>
</feature>
<reference evidence="3 4" key="1">
    <citation type="submission" date="2016-10" db="EMBL/GenBank/DDBJ databases">
        <authorList>
            <person name="de Groot N.N."/>
        </authorList>
    </citation>
    <scope>NUCLEOTIDE SEQUENCE [LARGE SCALE GENOMIC DNA]</scope>
    <source>
        <strain evidence="3 4">DSM 23142</strain>
    </source>
</reference>
<feature type="transmembrane region" description="Helical" evidence="2">
    <location>
        <begin position="205"/>
        <end position="220"/>
    </location>
</feature>
<feature type="transmembrane region" description="Helical" evidence="2">
    <location>
        <begin position="406"/>
        <end position="425"/>
    </location>
</feature>
<keyword evidence="2" id="KW-0472">Membrane</keyword>
<keyword evidence="2" id="KW-0812">Transmembrane</keyword>
<feature type="transmembrane region" description="Helical" evidence="2">
    <location>
        <begin position="249"/>
        <end position="269"/>
    </location>
</feature>
<name>A0A1G8CT35_9MICO</name>
<gene>
    <name evidence="3" type="ORF">SAMN04489810_3157</name>
</gene>
<feature type="transmembrane region" description="Helical" evidence="2">
    <location>
        <begin position="12"/>
        <end position="31"/>
    </location>
</feature>
<feature type="transmembrane region" description="Helical" evidence="2">
    <location>
        <begin position="226"/>
        <end position="242"/>
    </location>
</feature>
<evidence type="ECO:0000256" key="1">
    <source>
        <dbReference type="SAM" id="MobiDB-lite"/>
    </source>
</evidence>
<feature type="region of interest" description="Disordered" evidence="1">
    <location>
        <begin position="485"/>
        <end position="536"/>
    </location>
</feature>
<feature type="transmembrane region" description="Helical" evidence="2">
    <location>
        <begin position="346"/>
        <end position="365"/>
    </location>
</feature>
<accession>A0A1G8CT35</accession>
<evidence type="ECO:0000256" key="2">
    <source>
        <dbReference type="SAM" id="Phobius"/>
    </source>
</evidence>
<feature type="transmembrane region" description="Helical" evidence="2">
    <location>
        <begin position="129"/>
        <end position="150"/>
    </location>
</feature>
<evidence type="ECO:0000313" key="4">
    <source>
        <dbReference type="Proteomes" id="UP000199009"/>
    </source>
</evidence>
<dbReference type="STRING" id="370764.SAMN04489810_3157"/>
<feature type="transmembrane region" description="Helical" evidence="2">
    <location>
        <begin position="377"/>
        <end position="394"/>
    </location>
</feature>
<keyword evidence="4" id="KW-1185">Reference proteome</keyword>
<keyword evidence="2" id="KW-1133">Transmembrane helix</keyword>